<dbReference type="EMBL" id="KB467943">
    <property type="protein sequence ID" value="PCH38945.1"/>
    <property type="molecule type" value="Genomic_DNA"/>
</dbReference>
<protein>
    <recommendedName>
        <fullName evidence="2">DUF6534 domain-containing protein</fullName>
    </recommendedName>
</protein>
<dbReference type="OrthoDB" id="2802159at2759"/>
<dbReference type="AlphaFoldDB" id="A0A2H3JBI2"/>
<keyword evidence="1" id="KW-1133">Transmembrane helix</keyword>
<dbReference type="PANTHER" id="PTHR40465">
    <property type="entry name" value="CHROMOSOME 1, WHOLE GENOME SHOTGUN SEQUENCE"/>
    <property type="match status" value="1"/>
</dbReference>
<feature type="transmembrane region" description="Helical" evidence="1">
    <location>
        <begin position="70"/>
        <end position="88"/>
    </location>
</feature>
<dbReference type="Pfam" id="PF20152">
    <property type="entry name" value="DUF6534"/>
    <property type="match status" value="1"/>
</dbReference>
<dbReference type="STRING" id="742152.A0A2H3JBI2"/>
<name>A0A2H3JBI2_WOLCO</name>
<dbReference type="OMA" id="IRHYAFE"/>
<dbReference type="PANTHER" id="PTHR40465:SF1">
    <property type="entry name" value="DUF6534 DOMAIN-CONTAINING PROTEIN"/>
    <property type="match status" value="1"/>
</dbReference>
<evidence type="ECO:0000313" key="4">
    <source>
        <dbReference type="Proteomes" id="UP000218811"/>
    </source>
</evidence>
<accession>A0A2H3JBI2</accession>
<evidence type="ECO:0000313" key="3">
    <source>
        <dbReference type="EMBL" id="PCH38945.1"/>
    </source>
</evidence>
<dbReference type="InterPro" id="IPR045339">
    <property type="entry name" value="DUF6534"/>
</dbReference>
<proteinExistence type="predicted"/>
<organism evidence="3 4">
    <name type="scientific">Wolfiporia cocos (strain MD-104)</name>
    <name type="common">Brown rot fungus</name>
    <dbReference type="NCBI Taxonomy" id="742152"/>
    <lineage>
        <taxon>Eukaryota</taxon>
        <taxon>Fungi</taxon>
        <taxon>Dikarya</taxon>
        <taxon>Basidiomycota</taxon>
        <taxon>Agaricomycotina</taxon>
        <taxon>Agaricomycetes</taxon>
        <taxon>Polyporales</taxon>
        <taxon>Phaeolaceae</taxon>
        <taxon>Wolfiporia</taxon>
    </lineage>
</organism>
<gene>
    <name evidence="3" type="ORF">WOLCODRAFT_37260</name>
</gene>
<keyword evidence="1" id="KW-0472">Membrane</keyword>
<feature type="non-terminal residue" evidence="3">
    <location>
        <position position="1"/>
    </location>
</feature>
<evidence type="ECO:0000259" key="2">
    <source>
        <dbReference type="Pfam" id="PF20152"/>
    </source>
</evidence>
<feature type="transmembrane region" description="Helical" evidence="1">
    <location>
        <begin position="46"/>
        <end position="64"/>
    </location>
</feature>
<reference evidence="3 4" key="1">
    <citation type="journal article" date="2012" name="Science">
        <title>The Paleozoic origin of enzymatic lignin decomposition reconstructed from 31 fungal genomes.</title>
        <authorList>
            <person name="Floudas D."/>
            <person name="Binder M."/>
            <person name="Riley R."/>
            <person name="Barry K."/>
            <person name="Blanchette R.A."/>
            <person name="Henrissat B."/>
            <person name="Martinez A.T."/>
            <person name="Otillar R."/>
            <person name="Spatafora J.W."/>
            <person name="Yadav J.S."/>
            <person name="Aerts A."/>
            <person name="Benoit I."/>
            <person name="Boyd A."/>
            <person name="Carlson A."/>
            <person name="Copeland A."/>
            <person name="Coutinho P.M."/>
            <person name="de Vries R.P."/>
            <person name="Ferreira P."/>
            <person name="Findley K."/>
            <person name="Foster B."/>
            <person name="Gaskell J."/>
            <person name="Glotzer D."/>
            <person name="Gorecki P."/>
            <person name="Heitman J."/>
            <person name="Hesse C."/>
            <person name="Hori C."/>
            <person name="Igarashi K."/>
            <person name="Jurgens J.A."/>
            <person name="Kallen N."/>
            <person name="Kersten P."/>
            <person name="Kohler A."/>
            <person name="Kuees U."/>
            <person name="Kumar T.K.A."/>
            <person name="Kuo A."/>
            <person name="LaButti K."/>
            <person name="Larrondo L.F."/>
            <person name="Lindquist E."/>
            <person name="Ling A."/>
            <person name="Lombard V."/>
            <person name="Lucas S."/>
            <person name="Lundell T."/>
            <person name="Martin R."/>
            <person name="McLaughlin D.J."/>
            <person name="Morgenstern I."/>
            <person name="Morin E."/>
            <person name="Murat C."/>
            <person name="Nagy L.G."/>
            <person name="Nolan M."/>
            <person name="Ohm R.A."/>
            <person name="Patyshakuliyeva A."/>
            <person name="Rokas A."/>
            <person name="Ruiz-Duenas F.J."/>
            <person name="Sabat G."/>
            <person name="Salamov A."/>
            <person name="Samejima M."/>
            <person name="Schmutz J."/>
            <person name="Slot J.C."/>
            <person name="St John F."/>
            <person name="Stenlid J."/>
            <person name="Sun H."/>
            <person name="Sun S."/>
            <person name="Syed K."/>
            <person name="Tsang A."/>
            <person name="Wiebenga A."/>
            <person name="Young D."/>
            <person name="Pisabarro A."/>
            <person name="Eastwood D.C."/>
            <person name="Martin F."/>
            <person name="Cullen D."/>
            <person name="Grigoriev I.V."/>
            <person name="Hibbett D.S."/>
        </authorList>
    </citation>
    <scope>NUCLEOTIDE SEQUENCE [LARGE SCALE GENOMIC DNA]</scope>
    <source>
        <strain evidence="3 4">MD-104</strain>
    </source>
</reference>
<feature type="non-terminal residue" evidence="3">
    <location>
        <position position="106"/>
    </location>
</feature>
<feature type="domain" description="DUF6534" evidence="2">
    <location>
        <begin position="10"/>
        <end position="95"/>
    </location>
</feature>
<evidence type="ECO:0000256" key="1">
    <source>
        <dbReference type="SAM" id="Phobius"/>
    </source>
</evidence>
<feature type="transmembrane region" description="Helical" evidence="1">
    <location>
        <begin position="6"/>
        <end position="25"/>
    </location>
</feature>
<dbReference type="Proteomes" id="UP000218811">
    <property type="component" value="Unassembled WGS sequence"/>
</dbReference>
<sequence length="106" mass="11679">ILYCGLTSGAISDMLIASSLSVFLYRCQTGFTRTDSILRKLMAYSIESGVLTSVCALACLIAYATMPHNYIYIAMYFVLSKLFLNSLLANLNARDTLRESGNVMTI</sequence>
<keyword evidence="1" id="KW-0812">Transmembrane</keyword>
<keyword evidence="4" id="KW-1185">Reference proteome</keyword>